<feature type="region of interest" description="Disordered" evidence="1">
    <location>
        <begin position="56"/>
        <end position="88"/>
    </location>
</feature>
<evidence type="ECO:0000313" key="2">
    <source>
        <dbReference type="Proteomes" id="UP000095281"/>
    </source>
</evidence>
<protein>
    <submittedName>
        <fullName evidence="3">Uncharacterized protein</fullName>
    </submittedName>
</protein>
<accession>A0A1I8BUH2</accession>
<dbReference type="Proteomes" id="UP000095281">
    <property type="component" value="Unplaced"/>
</dbReference>
<sequence>MNSILGHKMFIPLSKITLLMFFAAVFCVYGCALLLSLAMEVPVAHIDKLLFGPGGGGSQRLQSTARSNTSDKSGEQQQLHEGLDFENEGEEIKKEGLELNRLLINDEKIEKENIK</sequence>
<evidence type="ECO:0000256" key="1">
    <source>
        <dbReference type="SAM" id="MobiDB-lite"/>
    </source>
</evidence>
<dbReference type="WBParaSite" id="MhA1_Contig558.frz3.gene4">
    <property type="protein sequence ID" value="MhA1_Contig558.frz3.gene4"/>
    <property type="gene ID" value="MhA1_Contig558.frz3.gene4"/>
</dbReference>
<proteinExistence type="predicted"/>
<evidence type="ECO:0000313" key="3">
    <source>
        <dbReference type="WBParaSite" id="MhA1_Contig558.frz3.gene4"/>
    </source>
</evidence>
<reference evidence="3" key="1">
    <citation type="submission" date="2016-11" db="UniProtKB">
        <authorList>
            <consortium name="WormBaseParasite"/>
        </authorList>
    </citation>
    <scope>IDENTIFICATION</scope>
</reference>
<feature type="compositionally biased region" description="Polar residues" evidence="1">
    <location>
        <begin position="59"/>
        <end position="79"/>
    </location>
</feature>
<organism evidence="2 3">
    <name type="scientific">Meloidogyne hapla</name>
    <name type="common">Root-knot nematode worm</name>
    <dbReference type="NCBI Taxonomy" id="6305"/>
    <lineage>
        <taxon>Eukaryota</taxon>
        <taxon>Metazoa</taxon>
        <taxon>Ecdysozoa</taxon>
        <taxon>Nematoda</taxon>
        <taxon>Chromadorea</taxon>
        <taxon>Rhabditida</taxon>
        <taxon>Tylenchina</taxon>
        <taxon>Tylenchomorpha</taxon>
        <taxon>Tylenchoidea</taxon>
        <taxon>Meloidogynidae</taxon>
        <taxon>Meloidogyninae</taxon>
        <taxon>Meloidogyne</taxon>
    </lineage>
</organism>
<dbReference type="AlphaFoldDB" id="A0A1I8BUH2"/>
<name>A0A1I8BUH2_MELHA</name>
<keyword evidence="2" id="KW-1185">Reference proteome</keyword>